<accession>A0AC35F298</accession>
<reference evidence="2" key="1">
    <citation type="submission" date="2022-11" db="UniProtKB">
        <authorList>
            <consortium name="WormBaseParasite"/>
        </authorList>
    </citation>
    <scope>IDENTIFICATION</scope>
</reference>
<dbReference type="Proteomes" id="UP000887580">
    <property type="component" value="Unplaced"/>
</dbReference>
<organism evidence="1 2">
    <name type="scientific">Panagrolaimus sp. PS1159</name>
    <dbReference type="NCBI Taxonomy" id="55785"/>
    <lineage>
        <taxon>Eukaryota</taxon>
        <taxon>Metazoa</taxon>
        <taxon>Ecdysozoa</taxon>
        <taxon>Nematoda</taxon>
        <taxon>Chromadorea</taxon>
        <taxon>Rhabditida</taxon>
        <taxon>Tylenchina</taxon>
        <taxon>Panagrolaimomorpha</taxon>
        <taxon>Panagrolaimoidea</taxon>
        <taxon>Panagrolaimidae</taxon>
        <taxon>Panagrolaimus</taxon>
    </lineage>
</organism>
<protein>
    <submittedName>
        <fullName evidence="2">Uncharacterized protein</fullName>
    </submittedName>
</protein>
<evidence type="ECO:0000313" key="2">
    <source>
        <dbReference type="WBParaSite" id="PS1159_v2.g1313.t1"/>
    </source>
</evidence>
<proteinExistence type="predicted"/>
<name>A0AC35F298_9BILA</name>
<dbReference type="WBParaSite" id="PS1159_v2.g1313.t1">
    <property type="protein sequence ID" value="PS1159_v2.g1313.t1"/>
    <property type="gene ID" value="PS1159_v2.g1313"/>
</dbReference>
<sequence length="124" mass="13245">MKLVLFIFFSFIIVNIVYCRTIGQSLDAGIAHAREDAEAVGRVITAPIRYVGEKASHAVSSTRHAAGDVFEGAAQKLHYAGQRIRGDDNRSGENVRSGGDARNNNNTANVNVAQSGANSATRVD</sequence>
<evidence type="ECO:0000313" key="1">
    <source>
        <dbReference type="Proteomes" id="UP000887580"/>
    </source>
</evidence>